<accession>A0A1I7UHT6</accession>
<dbReference type="AlphaFoldDB" id="A0A1I7UHT6"/>
<evidence type="ECO:0000313" key="3">
    <source>
        <dbReference type="WBParaSite" id="Csp11.Scaffold629.g9475.t1"/>
    </source>
</evidence>
<dbReference type="WBParaSite" id="Csp11.Scaffold629.g9475.t1">
    <property type="protein sequence ID" value="Csp11.Scaffold629.g9475.t1"/>
    <property type="gene ID" value="Csp11.Scaffold629.g9475"/>
</dbReference>
<name>A0A1I7UHT6_9PELO</name>
<evidence type="ECO:0000313" key="2">
    <source>
        <dbReference type="Proteomes" id="UP000095282"/>
    </source>
</evidence>
<dbReference type="Proteomes" id="UP000095282">
    <property type="component" value="Unplaced"/>
</dbReference>
<reference evidence="3" key="1">
    <citation type="submission" date="2016-11" db="UniProtKB">
        <authorList>
            <consortium name="WormBaseParasite"/>
        </authorList>
    </citation>
    <scope>IDENTIFICATION</scope>
</reference>
<keyword evidence="2" id="KW-1185">Reference proteome</keyword>
<feature type="region of interest" description="Disordered" evidence="1">
    <location>
        <begin position="1"/>
        <end position="25"/>
    </location>
</feature>
<organism evidence="2 3">
    <name type="scientific">Caenorhabditis tropicalis</name>
    <dbReference type="NCBI Taxonomy" id="1561998"/>
    <lineage>
        <taxon>Eukaryota</taxon>
        <taxon>Metazoa</taxon>
        <taxon>Ecdysozoa</taxon>
        <taxon>Nematoda</taxon>
        <taxon>Chromadorea</taxon>
        <taxon>Rhabditida</taxon>
        <taxon>Rhabditina</taxon>
        <taxon>Rhabditomorpha</taxon>
        <taxon>Rhabditoidea</taxon>
        <taxon>Rhabditidae</taxon>
        <taxon>Peloderinae</taxon>
        <taxon>Caenorhabditis</taxon>
    </lineage>
</organism>
<proteinExistence type="predicted"/>
<evidence type="ECO:0000256" key="1">
    <source>
        <dbReference type="SAM" id="MobiDB-lite"/>
    </source>
</evidence>
<protein>
    <submittedName>
        <fullName evidence="3">Similar to</fullName>
    </submittedName>
</protein>
<sequence>MSGRMYNDDLDYPGPEDFAEGNQYTAPPHRVVTSSLTSNSPMPTTSYKGYRIMNEFCLISFDFPARSRFPSYTYDDLMRENARYDLRSTILKDVVHDHNGEQATMREFITENRAQKQKKESIRMGMREAKQILII</sequence>